<name>A0A250KZ57_9GAMM</name>
<reference evidence="1 2" key="1">
    <citation type="submission" date="2016-12" db="EMBL/GenBank/DDBJ databases">
        <title>Genome sequencing of Methylocaldum marinum.</title>
        <authorList>
            <person name="Takeuchi M."/>
            <person name="Kamagata Y."/>
            <person name="Hiraoka S."/>
            <person name="Oshima K."/>
            <person name="Hattori M."/>
            <person name="Iwasaki W."/>
        </authorList>
    </citation>
    <scope>NUCLEOTIDE SEQUENCE [LARGE SCALE GENOMIC DNA]</scope>
    <source>
        <strain evidence="1 2">S8</strain>
    </source>
</reference>
<evidence type="ECO:0000313" key="1">
    <source>
        <dbReference type="EMBL" id="BBA36915.1"/>
    </source>
</evidence>
<protein>
    <submittedName>
        <fullName evidence="1">Uncharacterized protein</fullName>
    </submittedName>
</protein>
<dbReference type="EMBL" id="AP017928">
    <property type="protein sequence ID" value="BBA36915.1"/>
    <property type="molecule type" value="Genomic_DNA"/>
</dbReference>
<organism evidence="1 2">
    <name type="scientific">Methylocaldum marinum</name>
    <dbReference type="NCBI Taxonomy" id="1432792"/>
    <lineage>
        <taxon>Bacteria</taxon>
        <taxon>Pseudomonadati</taxon>
        <taxon>Pseudomonadota</taxon>
        <taxon>Gammaproteobacteria</taxon>
        <taxon>Methylococcales</taxon>
        <taxon>Methylococcaceae</taxon>
        <taxon>Methylocaldum</taxon>
    </lineage>
</organism>
<evidence type="ECO:0000313" key="2">
    <source>
        <dbReference type="Proteomes" id="UP000266313"/>
    </source>
</evidence>
<dbReference type="RefSeq" id="WP_119632017.1">
    <property type="nucleotide sequence ID" value="NZ_AP017928.1"/>
</dbReference>
<accession>A0A250KZ57</accession>
<dbReference type="KEGG" id="mmai:sS8_4992"/>
<keyword evidence="2" id="KW-1185">Reference proteome</keyword>
<dbReference type="Proteomes" id="UP000266313">
    <property type="component" value="Chromosome"/>
</dbReference>
<gene>
    <name evidence="1" type="ORF">sS8_4992</name>
</gene>
<proteinExistence type="predicted"/>
<sequence length="274" mass="29714">MWIFTEIADWFEGQRKQTDVILDKWVEDSEYEQGVMIAAVTTKAFTTFGAGFVDLLRLGDGVKEGSLKGAGTDALRVVAVLPVGKIANTLKSVKGVARAKLIVDTGGPNCFWVASAKALSQIGQKTKGKIYASVDDVAKALGMQINSLWKIPNLLTGMSYLQKLGAKVGPVRQISTLVDIKKMLPRDGSVVMIAVKIMSGNIEGGRHAIYAFRDTLGRVRFFDRTVGTKFGARGTQGVFHTMDDIAPFYGATNIIAYEASVLSNRVVPDANAWY</sequence>
<dbReference type="AlphaFoldDB" id="A0A250KZ57"/>